<evidence type="ECO:0000256" key="8">
    <source>
        <dbReference type="ARBA" id="ARBA00023136"/>
    </source>
</evidence>
<dbReference type="PANTHER" id="PTHR34990">
    <property type="entry name" value="UDP-2,3-DIACYLGLUCOSAMINE HYDROLASE-RELATED"/>
    <property type="match status" value="1"/>
</dbReference>
<comment type="cofactor">
    <cofactor evidence="10">
        <name>Mn(2+)</name>
        <dbReference type="ChEBI" id="CHEBI:29035"/>
    </cofactor>
    <text evidence="10">Binds 2 Mn(2+) ions per subunit in a binuclear metal center.</text>
</comment>
<feature type="binding site" evidence="10">
    <location>
        <position position="9"/>
    </location>
    <ligand>
        <name>Mn(2+)</name>
        <dbReference type="ChEBI" id="CHEBI:29035"/>
        <label>1</label>
    </ligand>
</feature>
<feature type="domain" description="N-acetyltransferase" evidence="11">
    <location>
        <begin position="256"/>
        <end position="412"/>
    </location>
</feature>
<keyword evidence="7 10" id="KW-0443">Lipid metabolism</keyword>
<dbReference type="InterPro" id="IPR004843">
    <property type="entry name" value="Calcineurin-like_PHP"/>
</dbReference>
<evidence type="ECO:0000259" key="11">
    <source>
        <dbReference type="PROSITE" id="PS51186"/>
    </source>
</evidence>
<dbReference type="GO" id="GO:0005737">
    <property type="term" value="C:cytoplasm"/>
    <property type="evidence" value="ECO:0007669"/>
    <property type="project" value="InterPro"/>
</dbReference>
<feature type="binding site" evidence="10">
    <location>
        <begin position="81"/>
        <end position="82"/>
    </location>
    <ligand>
        <name>substrate</name>
    </ligand>
</feature>
<dbReference type="SUPFAM" id="SSF55729">
    <property type="entry name" value="Acyl-CoA N-acyltransferases (Nat)"/>
    <property type="match status" value="1"/>
</dbReference>
<dbReference type="GO" id="GO:0009245">
    <property type="term" value="P:lipid A biosynthetic process"/>
    <property type="evidence" value="ECO:0007669"/>
    <property type="project" value="UniProtKB-UniRule"/>
</dbReference>
<dbReference type="Gene3D" id="3.40.630.30">
    <property type="match status" value="1"/>
</dbReference>
<comment type="similarity">
    <text evidence="10">Belongs to the LpxH family.</text>
</comment>
<feature type="binding site" evidence="10">
    <location>
        <position position="81"/>
    </location>
    <ligand>
        <name>Mn(2+)</name>
        <dbReference type="ChEBI" id="CHEBI:29035"/>
        <label>2</label>
    </ligand>
</feature>
<feature type="binding site" evidence="10">
    <location>
        <position position="116"/>
    </location>
    <ligand>
        <name>Mn(2+)</name>
        <dbReference type="ChEBI" id="CHEBI:29035"/>
        <label>2</label>
    </ligand>
</feature>
<dbReference type="Proteomes" id="UP000575898">
    <property type="component" value="Unassembled WGS sequence"/>
</dbReference>
<feature type="binding site" evidence="10">
    <location>
        <position position="42"/>
    </location>
    <ligand>
        <name>Mn(2+)</name>
        <dbReference type="ChEBI" id="CHEBI:29035"/>
        <label>2</label>
    </ligand>
</feature>
<dbReference type="SUPFAM" id="SSF56300">
    <property type="entry name" value="Metallo-dependent phosphatases"/>
    <property type="match status" value="1"/>
</dbReference>
<dbReference type="Gene3D" id="3.60.21.10">
    <property type="match status" value="1"/>
</dbReference>
<dbReference type="InterPro" id="IPR029052">
    <property type="entry name" value="Metallo-depent_PP-like"/>
</dbReference>
<comment type="pathway">
    <text evidence="10">Glycolipid biosynthesis; lipid IV(A) biosynthesis; lipid IV(A) from (3R)-3-hydroxytetradecanoyl-[acyl-carrier-protein] and UDP-N-acetyl-alpha-D-glucosamine: step 4/6.</text>
</comment>
<dbReference type="EC" id="3.6.1.54" evidence="10"/>
<keyword evidence="8 10" id="KW-0472">Membrane</keyword>
<reference evidence="12 13" key="1">
    <citation type="submission" date="2020-08" db="EMBL/GenBank/DDBJ databases">
        <title>Genomic Encyclopedia of Type Strains, Phase IV (KMG-IV): sequencing the most valuable type-strain genomes for metagenomic binning, comparative biology and taxonomic classification.</title>
        <authorList>
            <person name="Goeker M."/>
        </authorList>
    </citation>
    <scope>NUCLEOTIDE SEQUENCE [LARGE SCALE GENOMIC DNA]</scope>
    <source>
        <strain evidence="12 13">DSM 27165</strain>
    </source>
</reference>
<evidence type="ECO:0000256" key="1">
    <source>
        <dbReference type="ARBA" id="ARBA00022475"/>
    </source>
</evidence>
<evidence type="ECO:0000256" key="9">
    <source>
        <dbReference type="ARBA" id="ARBA00023211"/>
    </source>
</evidence>
<proteinExistence type="inferred from homology"/>
<dbReference type="NCBIfam" id="NF003743">
    <property type="entry name" value="PRK05340.1"/>
    <property type="match status" value="1"/>
</dbReference>
<dbReference type="HAMAP" id="MF_00575">
    <property type="entry name" value="LpxH"/>
    <property type="match status" value="1"/>
</dbReference>
<feature type="binding site" evidence="10">
    <location>
        <position position="197"/>
    </location>
    <ligand>
        <name>substrate</name>
    </ligand>
</feature>
<comment type="subcellular location">
    <subcellularLocation>
        <location evidence="10">Cell inner membrane</location>
        <topology evidence="10">Peripheral membrane protein</topology>
        <orientation evidence="10">Cytoplasmic side</orientation>
    </subcellularLocation>
</comment>
<feature type="binding site" evidence="10">
    <location>
        <position position="197"/>
    </location>
    <ligand>
        <name>Mn(2+)</name>
        <dbReference type="ChEBI" id="CHEBI:29035"/>
        <label>2</label>
    </ligand>
</feature>
<evidence type="ECO:0000313" key="13">
    <source>
        <dbReference type="Proteomes" id="UP000575898"/>
    </source>
</evidence>
<sequence>MKPIYFISDLHLTPDEPATVALFQQFCEEHAKHAGALYILGDFFEYWAGDDDLAAPFNQQVTGQLHALSQQGIQIYLQHGNRDFLLGAQFAEQAGLTLLPDPYPLTLNGLSLVLSHGDALCTDDVEYQQFRTMVRNPQWLGQFLQQPLAARKAVIEQIRQKSEMAKQSKATAIMDVNRQAVLSLLSETRCDWLIHGHTHRPGRHVYPVADKQAIRMVLPDWYGGAGGYLVFDEQGWQLRHYGPERPPTCLFETARTLVRELRRSDLDALTRLCANPQTIAFMGDGKPLDDATVRYWIERLMLGYERWQYGTFAVMDRSSDTMIGFVGISSPTDQPRELIYAFEPSVWGQGLATEVGQAFLAYAQANWLITDLQASVAAEHLASARVLAKLGFQYLREEQDDQGTVCHYQWRA</sequence>
<dbReference type="Pfam" id="PF13302">
    <property type="entry name" value="Acetyltransf_3"/>
    <property type="match status" value="1"/>
</dbReference>
<keyword evidence="9 10" id="KW-0464">Manganese</keyword>
<dbReference type="InterPro" id="IPR000182">
    <property type="entry name" value="GNAT_dom"/>
</dbReference>
<evidence type="ECO:0000256" key="10">
    <source>
        <dbReference type="HAMAP-Rule" id="MF_00575"/>
    </source>
</evidence>
<feature type="binding site" evidence="10">
    <location>
        <position position="169"/>
    </location>
    <ligand>
        <name>substrate</name>
    </ligand>
</feature>
<evidence type="ECO:0000256" key="4">
    <source>
        <dbReference type="ARBA" id="ARBA00022556"/>
    </source>
</evidence>
<evidence type="ECO:0000256" key="5">
    <source>
        <dbReference type="ARBA" id="ARBA00022723"/>
    </source>
</evidence>
<keyword evidence="4 10" id="KW-0441">Lipid A biosynthesis</keyword>
<feature type="binding site" evidence="10">
    <location>
        <position position="162"/>
    </location>
    <ligand>
        <name>substrate</name>
    </ligand>
</feature>
<feature type="binding site" evidence="10">
    <location>
        <position position="11"/>
    </location>
    <ligand>
        <name>Mn(2+)</name>
        <dbReference type="ChEBI" id="CHEBI:29035"/>
        <label>1</label>
    </ligand>
</feature>
<accession>A0A840MM68</accession>
<dbReference type="InterPro" id="IPR043461">
    <property type="entry name" value="LpxH-like"/>
</dbReference>
<organism evidence="12 13">
    <name type="scientific">Chitinivorax tropicus</name>
    <dbReference type="NCBI Taxonomy" id="714531"/>
    <lineage>
        <taxon>Bacteria</taxon>
        <taxon>Pseudomonadati</taxon>
        <taxon>Pseudomonadota</taxon>
        <taxon>Betaproteobacteria</taxon>
        <taxon>Chitinivorax</taxon>
    </lineage>
</organism>
<keyword evidence="5 10" id="KW-0479">Metal-binding</keyword>
<name>A0A840MM68_9PROT</name>
<dbReference type="RefSeq" id="WP_184040503.1">
    <property type="nucleotide sequence ID" value="NZ_JACHHY010000017.1"/>
</dbReference>
<dbReference type="GO" id="GO:0008758">
    <property type="term" value="F:UDP-2,3-diacylglucosamine hydrolase activity"/>
    <property type="evidence" value="ECO:0007669"/>
    <property type="project" value="UniProtKB-UniRule"/>
</dbReference>
<keyword evidence="3 10" id="KW-0997">Cell inner membrane</keyword>
<keyword evidence="6 10" id="KW-0378">Hydrolase</keyword>
<dbReference type="GO" id="GO:0016747">
    <property type="term" value="F:acyltransferase activity, transferring groups other than amino-acyl groups"/>
    <property type="evidence" value="ECO:0007669"/>
    <property type="project" value="InterPro"/>
</dbReference>
<dbReference type="PROSITE" id="PS51186">
    <property type="entry name" value="GNAT"/>
    <property type="match status" value="1"/>
</dbReference>
<dbReference type="GO" id="GO:0030145">
    <property type="term" value="F:manganese ion binding"/>
    <property type="evidence" value="ECO:0007669"/>
    <property type="project" value="UniProtKB-UniRule"/>
</dbReference>
<evidence type="ECO:0000256" key="6">
    <source>
        <dbReference type="ARBA" id="ARBA00022801"/>
    </source>
</evidence>
<dbReference type="InterPro" id="IPR010138">
    <property type="entry name" value="UDP-diacylglucosamine_Hdrlase"/>
</dbReference>
<feature type="binding site" evidence="10">
    <location>
        <position position="199"/>
    </location>
    <ligand>
        <name>Mn(2+)</name>
        <dbReference type="ChEBI" id="CHEBI:29035"/>
        <label>1</label>
    </ligand>
</feature>
<dbReference type="EMBL" id="JACHHY010000017">
    <property type="protein sequence ID" value="MBB5019510.1"/>
    <property type="molecule type" value="Genomic_DNA"/>
</dbReference>
<dbReference type="PANTHER" id="PTHR34990:SF1">
    <property type="entry name" value="UDP-2,3-DIACYLGLUCOSAMINE HYDROLASE"/>
    <property type="match status" value="1"/>
</dbReference>
<dbReference type="Pfam" id="PF00149">
    <property type="entry name" value="Metallophos"/>
    <property type="match status" value="1"/>
</dbReference>
<evidence type="ECO:0000256" key="2">
    <source>
        <dbReference type="ARBA" id="ARBA00022516"/>
    </source>
</evidence>
<keyword evidence="13" id="KW-1185">Reference proteome</keyword>
<dbReference type="NCBIfam" id="TIGR01854">
    <property type="entry name" value="lipid_A_lpxH"/>
    <property type="match status" value="1"/>
</dbReference>
<dbReference type="UniPathway" id="UPA00359">
    <property type="reaction ID" value="UER00480"/>
</dbReference>
<evidence type="ECO:0000256" key="7">
    <source>
        <dbReference type="ARBA" id="ARBA00023098"/>
    </source>
</evidence>
<comment type="function">
    <text evidence="10">Hydrolyzes the pyrophosphate bond of UDP-2,3-diacylglucosamine to yield 2,3-diacylglucosamine 1-phosphate (lipid X) and UMP by catalyzing the attack of water at the alpha-P atom. Involved in the biosynthesis of lipid A, a phosphorylated glycolipid that anchors the lipopolysaccharide to the outer membrane of the cell.</text>
</comment>
<keyword evidence="1 10" id="KW-1003">Cell membrane</keyword>
<dbReference type="InterPro" id="IPR016181">
    <property type="entry name" value="Acyl_CoA_acyltransferase"/>
</dbReference>
<evidence type="ECO:0000313" key="12">
    <source>
        <dbReference type="EMBL" id="MBB5019510.1"/>
    </source>
</evidence>
<dbReference type="AlphaFoldDB" id="A0A840MM68"/>
<feature type="binding site" evidence="10">
    <location>
        <position position="124"/>
    </location>
    <ligand>
        <name>substrate</name>
    </ligand>
</feature>
<keyword evidence="2 10" id="KW-0444">Lipid biosynthesis</keyword>
<dbReference type="GO" id="GO:0019897">
    <property type="term" value="C:extrinsic component of plasma membrane"/>
    <property type="evidence" value="ECO:0007669"/>
    <property type="project" value="UniProtKB-UniRule"/>
</dbReference>
<comment type="caution">
    <text evidence="12">The sequence shown here is derived from an EMBL/GenBank/DDBJ whole genome shotgun (WGS) entry which is preliminary data.</text>
</comment>
<protein>
    <recommendedName>
        <fullName evidence="10">UDP-2,3-diacylglucosamine hydrolase</fullName>
        <ecNumber evidence="10">3.6.1.54</ecNumber>
    </recommendedName>
    <alternativeName>
        <fullName evidence="10">UDP-2,3-diacylglucosamine diphosphatase</fullName>
    </alternativeName>
</protein>
<dbReference type="CDD" id="cd07398">
    <property type="entry name" value="MPP_YbbF-LpxH"/>
    <property type="match status" value="1"/>
</dbReference>
<gene>
    <name evidence="10" type="primary">lpxH</name>
    <name evidence="12" type="ORF">HNQ59_002812</name>
</gene>
<feature type="binding site" evidence="10">
    <location>
        <position position="42"/>
    </location>
    <ligand>
        <name>Mn(2+)</name>
        <dbReference type="ChEBI" id="CHEBI:29035"/>
        <label>1</label>
    </ligand>
</feature>
<comment type="catalytic activity">
    <reaction evidence="10">
        <text>UDP-2-N,3-O-bis[(3R)-3-hydroxytetradecanoyl]-alpha-D-glucosamine + H2O = 2-N,3-O-bis[(3R)-3-hydroxytetradecanoyl]-alpha-D-glucosaminyl 1-phosphate + UMP + 2 H(+)</text>
        <dbReference type="Rhea" id="RHEA:25213"/>
        <dbReference type="ChEBI" id="CHEBI:15377"/>
        <dbReference type="ChEBI" id="CHEBI:15378"/>
        <dbReference type="ChEBI" id="CHEBI:57865"/>
        <dbReference type="ChEBI" id="CHEBI:57957"/>
        <dbReference type="ChEBI" id="CHEBI:78847"/>
        <dbReference type="EC" id="3.6.1.54"/>
    </reaction>
</comment>
<feature type="binding site" evidence="10">
    <location>
        <position position="166"/>
    </location>
    <ligand>
        <name>substrate</name>
    </ligand>
</feature>
<evidence type="ECO:0000256" key="3">
    <source>
        <dbReference type="ARBA" id="ARBA00022519"/>
    </source>
</evidence>